<dbReference type="InterPro" id="IPR001633">
    <property type="entry name" value="EAL_dom"/>
</dbReference>
<dbReference type="PROSITE" id="PS50113">
    <property type="entry name" value="PAC"/>
    <property type="match status" value="2"/>
</dbReference>
<dbReference type="Pfam" id="PF13185">
    <property type="entry name" value="GAF_2"/>
    <property type="match status" value="1"/>
</dbReference>
<keyword evidence="8" id="KW-1185">Reference proteome</keyword>
<dbReference type="SMART" id="SM00267">
    <property type="entry name" value="GGDEF"/>
    <property type="match status" value="1"/>
</dbReference>
<dbReference type="InterPro" id="IPR043128">
    <property type="entry name" value="Rev_trsase/Diguanyl_cyclase"/>
</dbReference>
<feature type="domain" description="PAC" evidence="4">
    <location>
        <begin position="249"/>
        <end position="300"/>
    </location>
</feature>
<dbReference type="PROSITE" id="PS50887">
    <property type="entry name" value="GGDEF"/>
    <property type="match status" value="1"/>
</dbReference>
<dbReference type="OrthoDB" id="9804951at2"/>
<dbReference type="InterPro" id="IPR052155">
    <property type="entry name" value="Biofilm_reg_signaling"/>
</dbReference>
<dbReference type="SUPFAM" id="SSF55785">
    <property type="entry name" value="PYP-like sensor domain (PAS domain)"/>
    <property type="match status" value="2"/>
</dbReference>
<dbReference type="Pfam" id="PF13426">
    <property type="entry name" value="PAS_9"/>
    <property type="match status" value="1"/>
</dbReference>
<dbReference type="InterPro" id="IPR000014">
    <property type="entry name" value="PAS"/>
</dbReference>
<dbReference type="Gene3D" id="3.20.20.450">
    <property type="entry name" value="EAL domain"/>
    <property type="match status" value="1"/>
</dbReference>
<comment type="caution">
    <text evidence="7">The sequence shown here is derived from an EMBL/GenBank/DDBJ whole genome shotgun (WGS) entry which is preliminary data.</text>
</comment>
<feature type="domain" description="PAS" evidence="3">
    <location>
        <begin position="177"/>
        <end position="247"/>
    </location>
</feature>
<accession>A0A4Y4F6Z0</accession>
<dbReference type="PANTHER" id="PTHR44757">
    <property type="entry name" value="DIGUANYLATE CYCLASE DGCP"/>
    <property type="match status" value="1"/>
</dbReference>
<dbReference type="SUPFAM" id="SSF55073">
    <property type="entry name" value="Nucleotide cyclase"/>
    <property type="match status" value="1"/>
</dbReference>
<dbReference type="SUPFAM" id="SSF55781">
    <property type="entry name" value="GAF domain-like"/>
    <property type="match status" value="1"/>
</dbReference>
<dbReference type="SMART" id="SM00091">
    <property type="entry name" value="PAS"/>
    <property type="match status" value="2"/>
</dbReference>
<dbReference type="Pfam" id="PF00990">
    <property type="entry name" value="GGDEF"/>
    <property type="match status" value="1"/>
</dbReference>
<evidence type="ECO:0000313" key="7">
    <source>
        <dbReference type="EMBL" id="GED22868.1"/>
    </source>
</evidence>
<dbReference type="CDD" id="cd01948">
    <property type="entry name" value="EAL"/>
    <property type="match status" value="1"/>
</dbReference>
<dbReference type="PROSITE" id="PS50883">
    <property type="entry name" value="EAL"/>
    <property type="match status" value="1"/>
</dbReference>
<dbReference type="RefSeq" id="WP_141320011.1">
    <property type="nucleotide sequence ID" value="NZ_BJOC01000023.1"/>
</dbReference>
<feature type="domain" description="GGDEF" evidence="6">
    <location>
        <begin position="457"/>
        <end position="590"/>
    </location>
</feature>
<feature type="domain" description="PAS" evidence="3">
    <location>
        <begin position="297"/>
        <end position="346"/>
    </location>
</feature>
<evidence type="ECO:0000259" key="4">
    <source>
        <dbReference type="PROSITE" id="PS50113"/>
    </source>
</evidence>
<evidence type="ECO:0000256" key="1">
    <source>
        <dbReference type="ARBA" id="ARBA00012282"/>
    </source>
</evidence>
<dbReference type="InterPro" id="IPR000700">
    <property type="entry name" value="PAS-assoc_C"/>
</dbReference>
<feature type="domain" description="EAL" evidence="5">
    <location>
        <begin position="599"/>
        <end position="853"/>
    </location>
</feature>
<dbReference type="InterPro" id="IPR000160">
    <property type="entry name" value="GGDEF_dom"/>
</dbReference>
<dbReference type="InterPro" id="IPR029016">
    <property type="entry name" value="GAF-like_dom_sf"/>
</dbReference>
<keyword evidence="2" id="KW-0973">c-di-GMP</keyword>
<dbReference type="Pfam" id="PF08448">
    <property type="entry name" value="PAS_4"/>
    <property type="match status" value="1"/>
</dbReference>
<dbReference type="EMBL" id="BJOC01000023">
    <property type="protein sequence ID" value="GED22868.1"/>
    <property type="molecule type" value="Genomic_DNA"/>
</dbReference>
<reference evidence="7 8" key="1">
    <citation type="submission" date="2019-06" db="EMBL/GenBank/DDBJ databases">
        <title>Whole genome shotgun sequence of Halomonas halmophila NBRC 15537.</title>
        <authorList>
            <person name="Hosoyama A."/>
            <person name="Uohara A."/>
            <person name="Ohji S."/>
            <person name="Ichikawa N."/>
        </authorList>
    </citation>
    <scope>NUCLEOTIDE SEQUENCE [LARGE SCALE GENOMIC DNA]</scope>
    <source>
        <strain evidence="7 8">NBRC 15537</strain>
    </source>
</reference>
<name>A0A4Y4F6Z0_9GAMM</name>
<dbReference type="InterPro" id="IPR035965">
    <property type="entry name" value="PAS-like_dom_sf"/>
</dbReference>
<dbReference type="PROSITE" id="PS50112">
    <property type="entry name" value="PAS"/>
    <property type="match status" value="2"/>
</dbReference>
<dbReference type="InterPro" id="IPR001610">
    <property type="entry name" value="PAC"/>
</dbReference>
<dbReference type="InterPro" id="IPR029787">
    <property type="entry name" value="Nucleotide_cyclase"/>
</dbReference>
<dbReference type="EC" id="3.1.4.52" evidence="1"/>
<dbReference type="AlphaFoldDB" id="A0A4Y4F6Z0"/>
<organism evidence="7 8">
    <name type="scientific">Halomonas halmophila</name>
    <dbReference type="NCBI Taxonomy" id="252"/>
    <lineage>
        <taxon>Bacteria</taxon>
        <taxon>Pseudomonadati</taxon>
        <taxon>Pseudomonadota</taxon>
        <taxon>Gammaproteobacteria</taxon>
        <taxon>Oceanospirillales</taxon>
        <taxon>Halomonadaceae</taxon>
        <taxon>Halomonas</taxon>
    </lineage>
</organism>
<dbReference type="CDD" id="cd00130">
    <property type="entry name" value="PAS"/>
    <property type="match status" value="2"/>
</dbReference>
<dbReference type="InterPro" id="IPR003018">
    <property type="entry name" value="GAF"/>
</dbReference>
<protein>
    <recommendedName>
        <fullName evidence="1">cyclic-guanylate-specific phosphodiesterase</fullName>
        <ecNumber evidence="1">3.1.4.52</ecNumber>
    </recommendedName>
</protein>
<evidence type="ECO:0000313" key="8">
    <source>
        <dbReference type="Proteomes" id="UP000319812"/>
    </source>
</evidence>
<dbReference type="InterPro" id="IPR035919">
    <property type="entry name" value="EAL_sf"/>
</dbReference>
<evidence type="ECO:0000259" key="3">
    <source>
        <dbReference type="PROSITE" id="PS50112"/>
    </source>
</evidence>
<dbReference type="Proteomes" id="UP000319812">
    <property type="component" value="Unassembled WGS sequence"/>
</dbReference>
<dbReference type="FunFam" id="3.20.20.450:FF:000001">
    <property type="entry name" value="Cyclic di-GMP phosphodiesterase yahA"/>
    <property type="match status" value="1"/>
</dbReference>
<sequence>MTDDLALLEAQQDVHELIARQAPLDNTLDAIAGWAGILLPGASAAFMRFDQARCTLSLLPSQRFSKRYCERLQQVGIGPNAPSFGAAGYWRRPMVTVNIVSDARWHDLRRDALDEGLQACWSCPVLNASGELLGTFDAYFRESAAPAESNLQWLRQGAALVALAIMRDQESRSHRALAEWYRSLFDNHPEGVYEFDLKGRFQRGNTALERISGYAEEALVGRHFNDFIDPEYRELTQDAFDAARSGETRHYETAGIHANGHVYHLEITNFPVTIDEDVVGVYGICRDITQRKHQESDLRLLQRGIEASPVGVIMADATQEDMPLVYANGAFCRITGHEFSQVIGRNCRFLQGSETAPASIDTIRDALRRCSAVEVTLLNYRQDGSTFWNNLSISPVVDETGKCTHFIGTLEEITQQLEQEAQLAYQASHDVLTGLANRSALDGRLESEFRSSREQRHTLVVMYLDLDGFRVINDGLGHHVGNLLLAAVADRLRLLLGASDTLARIASDEFVMLFPGFENRNEVTDKAQSILDAFDMPIEIAGRELYISTSIGVAYTDAGTVCSQELLQNAGLALEEAKRQGRNTWQWYKEGFRQRINARCLLRHDMQVALREQQFELYYQPIVEAFSGRIRSVEALVRWQHPEHGLISPAEFIPLAEQTGQIITLGRWVLRHACQSMANRLAQGERVFPVSVNISPLQFRRDGFLDEVTRILDETQLPPELLELEVTESILMRGAEQAIALIGKLRERGITIAIDDFGTGFSSLSYLRDLPIHRVKLDRAFIQDILTCSGNAAIVQGIITMAHHMNLQVVAEGIETFDQQRDLGRRQCDLLQGFLFAKPMPLDRLQALPDRLPEATGQPNDREYRSSVYSLAHWQAI</sequence>
<dbReference type="CDD" id="cd01949">
    <property type="entry name" value="GGDEF"/>
    <property type="match status" value="1"/>
</dbReference>
<dbReference type="NCBIfam" id="TIGR00254">
    <property type="entry name" value="GGDEF"/>
    <property type="match status" value="1"/>
</dbReference>
<dbReference type="GO" id="GO:0071111">
    <property type="term" value="F:cyclic-guanylate-specific phosphodiesterase activity"/>
    <property type="evidence" value="ECO:0007669"/>
    <property type="project" value="UniProtKB-EC"/>
</dbReference>
<evidence type="ECO:0000256" key="2">
    <source>
        <dbReference type="ARBA" id="ARBA00022636"/>
    </source>
</evidence>
<dbReference type="Gene3D" id="3.30.450.40">
    <property type="match status" value="1"/>
</dbReference>
<dbReference type="Pfam" id="PF00563">
    <property type="entry name" value="EAL"/>
    <property type="match status" value="1"/>
</dbReference>
<dbReference type="SMART" id="SM00052">
    <property type="entry name" value="EAL"/>
    <property type="match status" value="1"/>
</dbReference>
<evidence type="ECO:0000259" key="5">
    <source>
        <dbReference type="PROSITE" id="PS50883"/>
    </source>
</evidence>
<dbReference type="PANTHER" id="PTHR44757:SF2">
    <property type="entry name" value="BIOFILM ARCHITECTURE MAINTENANCE PROTEIN MBAA"/>
    <property type="match status" value="1"/>
</dbReference>
<dbReference type="Gene3D" id="3.30.450.20">
    <property type="entry name" value="PAS domain"/>
    <property type="match status" value="2"/>
</dbReference>
<evidence type="ECO:0000259" key="6">
    <source>
        <dbReference type="PROSITE" id="PS50887"/>
    </source>
</evidence>
<dbReference type="Gene3D" id="3.30.70.270">
    <property type="match status" value="1"/>
</dbReference>
<gene>
    <name evidence="7" type="ORF">HHA01_18450</name>
</gene>
<feature type="domain" description="PAC" evidence="4">
    <location>
        <begin position="371"/>
        <end position="425"/>
    </location>
</feature>
<dbReference type="SMART" id="SM00086">
    <property type="entry name" value="PAC"/>
    <property type="match status" value="2"/>
</dbReference>
<proteinExistence type="predicted"/>
<dbReference type="NCBIfam" id="TIGR00229">
    <property type="entry name" value="sensory_box"/>
    <property type="match status" value="2"/>
</dbReference>
<dbReference type="InterPro" id="IPR013656">
    <property type="entry name" value="PAS_4"/>
</dbReference>
<dbReference type="SUPFAM" id="SSF141868">
    <property type="entry name" value="EAL domain-like"/>
    <property type="match status" value="1"/>
</dbReference>